<accession>A6IZ95</accession>
<organism evidence="2 3">
    <name type="scientific">Rattus norvegicus</name>
    <name type="common">Rat</name>
    <dbReference type="NCBI Taxonomy" id="10116"/>
    <lineage>
        <taxon>Eukaryota</taxon>
        <taxon>Metazoa</taxon>
        <taxon>Chordata</taxon>
        <taxon>Craniata</taxon>
        <taxon>Vertebrata</taxon>
        <taxon>Euteleostomi</taxon>
        <taxon>Mammalia</taxon>
        <taxon>Eutheria</taxon>
        <taxon>Euarchontoglires</taxon>
        <taxon>Glires</taxon>
        <taxon>Rodentia</taxon>
        <taxon>Myomorpha</taxon>
        <taxon>Muroidea</taxon>
        <taxon>Muridae</taxon>
        <taxon>Murinae</taxon>
        <taxon>Rattus</taxon>
    </lineage>
</organism>
<sequence>MVGGQAGGQVGTRHFLCPTPQLALCITNLSTLGDLFFVFLFFCPIFLAWFCTFLPLNFQYLDFLAKKRKMKSPSRTLPHHPHVFPAFPPGSDPFRGFNSCKYTEKKKCLDVFPRPL</sequence>
<keyword evidence="1" id="KW-0472">Membrane</keyword>
<keyword evidence="1" id="KW-1133">Transmembrane helix</keyword>
<dbReference type="AlphaFoldDB" id="A6IZ95"/>
<dbReference type="EMBL" id="CH473972">
    <property type="protein sequence ID" value="EDL92573.1"/>
    <property type="molecule type" value="Genomic_DNA"/>
</dbReference>
<proteinExistence type="predicted"/>
<evidence type="ECO:0000313" key="2">
    <source>
        <dbReference type="EMBL" id="EDL92573.1"/>
    </source>
</evidence>
<name>A6IZ95_RAT</name>
<feature type="transmembrane region" description="Helical" evidence="1">
    <location>
        <begin position="36"/>
        <end position="61"/>
    </location>
</feature>
<protein>
    <submittedName>
        <fullName evidence="2">RCG51260, isoform CRA_b</fullName>
    </submittedName>
</protein>
<gene>
    <name evidence="2" type="ORF">rCG_51260</name>
</gene>
<evidence type="ECO:0000256" key="1">
    <source>
        <dbReference type="SAM" id="Phobius"/>
    </source>
</evidence>
<evidence type="ECO:0000313" key="3">
    <source>
        <dbReference type="Proteomes" id="UP000234681"/>
    </source>
</evidence>
<keyword evidence="1" id="KW-0812">Transmembrane</keyword>
<dbReference type="Proteomes" id="UP000234681">
    <property type="component" value="Chromosome 19"/>
</dbReference>
<reference evidence="3" key="1">
    <citation type="submission" date="2005-09" db="EMBL/GenBank/DDBJ databases">
        <authorList>
            <person name="Mural R.J."/>
            <person name="Li P.W."/>
            <person name="Adams M.D."/>
            <person name="Amanatides P.G."/>
            <person name="Baden-Tillson H."/>
            <person name="Barnstead M."/>
            <person name="Chin S.H."/>
            <person name="Dew I."/>
            <person name="Evans C.A."/>
            <person name="Ferriera S."/>
            <person name="Flanigan M."/>
            <person name="Fosler C."/>
            <person name="Glodek A."/>
            <person name="Gu Z."/>
            <person name="Holt R.A."/>
            <person name="Jennings D."/>
            <person name="Kraft C.L."/>
            <person name="Lu F."/>
            <person name="Nguyen T."/>
            <person name="Nusskern D.R."/>
            <person name="Pfannkoch C.M."/>
            <person name="Sitter C."/>
            <person name="Sutton G.G."/>
            <person name="Venter J.C."/>
            <person name="Wang Z."/>
            <person name="Woodage T."/>
            <person name="Zheng X.H."/>
            <person name="Zhong F."/>
        </authorList>
    </citation>
    <scope>NUCLEOTIDE SEQUENCE [LARGE SCALE GENOMIC DNA]</scope>
    <source>
        <strain>BN</strain>
        <strain evidence="3">Sprague-Dawley</strain>
    </source>
</reference>